<gene>
    <name evidence="1" type="ORF">LSCM1_07519</name>
</gene>
<evidence type="ECO:0000313" key="1">
    <source>
        <dbReference type="EMBL" id="KAG5485435.1"/>
    </source>
</evidence>
<name>A0A836KWH6_9TRYP</name>
<organism evidence="1 2">
    <name type="scientific">Leishmania martiniquensis</name>
    <dbReference type="NCBI Taxonomy" id="1580590"/>
    <lineage>
        <taxon>Eukaryota</taxon>
        <taxon>Discoba</taxon>
        <taxon>Euglenozoa</taxon>
        <taxon>Kinetoplastea</taxon>
        <taxon>Metakinetoplastina</taxon>
        <taxon>Trypanosomatida</taxon>
        <taxon>Trypanosomatidae</taxon>
        <taxon>Leishmaniinae</taxon>
        <taxon>Leishmania</taxon>
    </lineage>
</organism>
<dbReference type="KEGG" id="lmat:92517398"/>
<dbReference type="RefSeq" id="XP_067180731.1">
    <property type="nucleotide sequence ID" value="XM_067324886.1"/>
</dbReference>
<comment type="caution">
    <text evidence="1">The sequence shown here is derived from an EMBL/GenBank/DDBJ whole genome shotgun (WGS) entry which is preliminary data.</text>
</comment>
<dbReference type="OrthoDB" id="269872at2759"/>
<dbReference type="GeneID" id="92517398"/>
<evidence type="ECO:0000313" key="2">
    <source>
        <dbReference type="Proteomes" id="UP000673552"/>
    </source>
</evidence>
<dbReference type="AlphaFoldDB" id="A0A836KWH6"/>
<sequence length="144" mass="16452">MMNESASAQESGGTDRERVLEKMLQDEIARRYVAESTAEGLRRQLKLQVREGTSPQQAVDFQNESVCETSRLDAGTDCSLVGEIEHRENDDASLQAENKRLRQYIRRQNALIDILRRQKVLLEASAAIAISERDFSRHLELHRV</sequence>
<keyword evidence="2" id="KW-1185">Reference proteome</keyword>
<dbReference type="Proteomes" id="UP000673552">
    <property type="component" value="Unassembled WGS sequence"/>
</dbReference>
<reference evidence="2" key="2">
    <citation type="journal article" date="2021" name="Sci. Data">
        <title>Chromosome-scale genome sequencing, assembly and annotation of six genomes from subfamily Leishmaniinae.</title>
        <authorList>
            <person name="Almutairi H."/>
            <person name="Urbaniak M.D."/>
            <person name="Bates M.D."/>
            <person name="Jariyapan N."/>
            <person name="Kwakye-Nuako G."/>
            <person name="Thomaz Soccol V."/>
            <person name="Al-Salem W.S."/>
            <person name="Dillon R.J."/>
            <person name="Bates P.A."/>
            <person name="Gatherer D."/>
        </authorList>
    </citation>
    <scope>NUCLEOTIDE SEQUENCE [LARGE SCALE GENOMIC DNA]</scope>
</reference>
<reference evidence="2" key="1">
    <citation type="journal article" date="2021" name="Microbiol. Resour. Announc.">
        <title>LGAAP: Leishmaniinae Genome Assembly and Annotation Pipeline.</title>
        <authorList>
            <person name="Almutairi H."/>
            <person name="Urbaniak M.D."/>
            <person name="Bates M.D."/>
            <person name="Jariyapan N."/>
            <person name="Kwakye-Nuako G."/>
            <person name="Thomaz-Soccol V."/>
            <person name="Al-Salem W.S."/>
            <person name="Dillon R.J."/>
            <person name="Bates P.A."/>
            <person name="Gatherer D."/>
        </authorList>
    </citation>
    <scope>NUCLEOTIDE SEQUENCE [LARGE SCALE GENOMIC DNA]</scope>
</reference>
<accession>A0A836KWH6</accession>
<protein>
    <submittedName>
        <fullName evidence="1">Uncharacterized protein</fullName>
    </submittedName>
</protein>
<proteinExistence type="predicted"/>
<dbReference type="EMBL" id="JAFEUZ010000009">
    <property type="protein sequence ID" value="KAG5485435.1"/>
    <property type="molecule type" value="Genomic_DNA"/>
</dbReference>